<evidence type="ECO:0000259" key="10">
    <source>
        <dbReference type="PROSITE" id="PS50109"/>
    </source>
</evidence>
<comment type="subcellular location">
    <subcellularLocation>
        <location evidence="2">Cell membrane</location>
    </subcellularLocation>
</comment>
<dbReference type="InterPro" id="IPR036097">
    <property type="entry name" value="HisK_dim/P_sf"/>
</dbReference>
<dbReference type="InterPro" id="IPR003594">
    <property type="entry name" value="HATPase_dom"/>
</dbReference>
<dbReference type="EMBL" id="SRYO01000001">
    <property type="protein sequence ID" value="TGY39448.1"/>
    <property type="molecule type" value="Genomic_DNA"/>
</dbReference>
<dbReference type="SMART" id="SM00388">
    <property type="entry name" value="HisKA"/>
    <property type="match status" value="1"/>
</dbReference>
<dbReference type="EC" id="2.7.13.3" evidence="3"/>
<dbReference type="PANTHER" id="PTHR42878">
    <property type="entry name" value="TWO-COMPONENT HISTIDINE KINASE"/>
    <property type="match status" value="1"/>
</dbReference>
<dbReference type="InterPro" id="IPR036890">
    <property type="entry name" value="HATPase_C_sf"/>
</dbReference>
<protein>
    <recommendedName>
        <fullName evidence="9">Sensor-like histidine kinase SenX3</fullName>
        <ecNumber evidence="3">2.7.13.3</ecNumber>
    </recommendedName>
</protein>
<reference evidence="11 12" key="1">
    <citation type="submission" date="2019-04" db="EMBL/GenBank/DDBJ databases">
        <title>Microbes associate with the intestines of laboratory mice.</title>
        <authorList>
            <person name="Navarre W."/>
            <person name="Wong E."/>
            <person name="Huang K."/>
            <person name="Tropini C."/>
            <person name="Ng K."/>
            <person name="Yu B."/>
        </authorList>
    </citation>
    <scope>NUCLEOTIDE SEQUENCE [LARGE SCALE GENOMIC DNA]</scope>
    <source>
        <strain evidence="11 12">NM46_B2-13</strain>
    </source>
</reference>
<dbReference type="GO" id="GO:0000155">
    <property type="term" value="F:phosphorelay sensor kinase activity"/>
    <property type="evidence" value="ECO:0007669"/>
    <property type="project" value="InterPro"/>
</dbReference>
<dbReference type="Pfam" id="PF02518">
    <property type="entry name" value="HATPase_c"/>
    <property type="match status" value="1"/>
</dbReference>
<evidence type="ECO:0000256" key="8">
    <source>
        <dbReference type="ARBA" id="ARBA00023012"/>
    </source>
</evidence>
<evidence type="ECO:0000256" key="6">
    <source>
        <dbReference type="ARBA" id="ARBA00022777"/>
    </source>
</evidence>
<dbReference type="RefSeq" id="WP_135948715.1">
    <property type="nucleotide sequence ID" value="NZ_SRYO01000001.1"/>
</dbReference>
<organism evidence="11 12">
    <name type="scientific">Microbacterium laevaniformans</name>
    <dbReference type="NCBI Taxonomy" id="36807"/>
    <lineage>
        <taxon>Bacteria</taxon>
        <taxon>Bacillati</taxon>
        <taxon>Actinomycetota</taxon>
        <taxon>Actinomycetes</taxon>
        <taxon>Micrococcales</taxon>
        <taxon>Microbacteriaceae</taxon>
        <taxon>Microbacterium</taxon>
    </lineage>
</organism>
<dbReference type="GO" id="GO:0030295">
    <property type="term" value="F:protein kinase activator activity"/>
    <property type="evidence" value="ECO:0007669"/>
    <property type="project" value="TreeGrafter"/>
</dbReference>
<evidence type="ECO:0000256" key="3">
    <source>
        <dbReference type="ARBA" id="ARBA00012438"/>
    </source>
</evidence>
<dbReference type="AlphaFoldDB" id="A0A4S2DC50"/>
<evidence type="ECO:0000256" key="5">
    <source>
        <dbReference type="ARBA" id="ARBA00022741"/>
    </source>
</evidence>
<dbReference type="Gene3D" id="3.30.565.10">
    <property type="entry name" value="Histidine kinase-like ATPase, C-terminal domain"/>
    <property type="match status" value="1"/>
</dbReference>
<evidence type="ECO:0000256" key="2">
    <source>
        <dbReference type="ARBA" id="ARBA00004236"/>
    </source>
</evidence>
<evidence type="ECO:0000256" key="7">
    <source>
        <dbReference type="ARBA" id="ARBA00022840"/>
    </source>
</evidence>
<comment type="caution">
    <text evidence="11">The sequence shown here is derived from an EMBL/GenBank/DDBJ whole genome shotgun (WGS) entry which is preliminary data.</text>
</comment>
<dbReference type="Gene3D" id="3.30.450.20">
    <property type="entry name" value="PAS domain"/>
    <property type="match status" value="1"/>
</dbReference>
<keyword evidence="7" id="KW-0067">ATP-binding</keyword>
<dbReference type="GO" id="GO:0005524">
    <property type="term" value="F:ATP binding"/>
    <property type="evidence" value="ECO:0007669"/>
    <property type="project" value="UniProtKB-KW"/>
</dbReference>
<dbReference type="SUPFAM" id="SSF55874">
    <property type="entry name" value="ATPase domain of HSP90 chaperone/DNA topoisomerase II/histidine kinase"/>
    <property type="match status" value="1"/>
</dbReference>
<dbReference type="Gene3D" id="1.10.287.130">
    <property type="match status" value="1"/>
</dbReference>
<sequence length="364" mass="39402">MARRSTGSTARGRGRLSRRACDDGPLVLSALNEIVGEAVIVTDERGIPLRLNGPARDAFARAGLPETLSAGAEYRDLRLFHADRTTPIAVGPQLLHHVASTGNAIPYTTWVGEGVEQRAMSITARPFRDQRGARRGAVIVARDMTTVFEASRIRDDFLRDAAHRLRGHLTTVAGYAELLESHSPAGEIGGRLSRATEQLVDVVDDLFRTAREDVARSIPATEVSAALSDVCAVFLGVAGARGVTLQVIDEGCGSVRFEQTQLRQVLADLLSYAIGHCRTAGRIVVRAHRDHHRTTVSVADDGRHTTDEERRRQLAHLMGAADHRTATRDPAFAPRHAVRANQATLSVRPDHPVGTIASLVMIAV</sequence>
<dbReference type="Proteomes" id="UP000309893">
    <property type="component" value="Unassembled WGS sequence"/>
</dbReference>
<dbReference type="OrthoDB" id="9806130at2"/>
<evidence type="ECO:0000256" key="1">
    <source>
        <dbReference type="ARBA" id="ARBA00000085"/>
    </source>
</evidence>
<dbReference type="GO" id="GO:0007234">
    <property type="term" value="P:osmosensory signaling via phosphorelay pathway"/>
    <property type="evidence" value="ECO:0007669"/>
    <property type="project" value="TreeGrafter"/>
</dbReference>
<evidence type="ECO:0000256" key="9">
    <source>
        <dbReference type="ARBA" id="ARBA00039401"/>
    </source>
</evidence>
<dbReference type="InterPro" id="IPR050351">
    <property type="entry name" value="BphY/WalK/GraS-like"/>
</dbReference>
<dbReference type="CDD" id="cd00082">
    <property type="entry name" value="HisKA"/>
    <property type="match status" value="1"/>
</dbReference>
<name>A0A4S2DC50_9MICO</name>
<dbReference type="InterPro" id="IPR005467">
    <property type="entry name" value="His_kinase_dom"/>
</dbReference>
<evidence type="ECO:0000313" key="11">
    <source>
        <dbReference type="EMBL" id="TGY39448.1"/>
    </source>
</evidence>
<keyword evidence="8" id="KW-0902">Two-component regulatory system</keyword>
<keyword evidence="4" id="KW-0808">Transferase</keyword>
<dbReference type="GO" id="GO:0000156">
    <property type="term" value="F:phosphorelay response regulator activity"/>
    <property type="evidence" value="ECO:0007669"/>
    <property type="project" value="TreeGrafter"/>
</dbReference>
<dbReference type="PANTHER" id="PTHR42878:SF7">
    <property type="entry name" value="SENSOR HISTIDINE KINASE GLRK"/>
    <property type="match status" value="1"/>
</dbReference>
<dbReference type="SUPFAM" id="SSF47384">
    <property type="entry name" value="Homodimeric domain of signal transducing histidine kinase"/>
    <property type="match status" value="1"/>
</dbReference>
<dbReference type="Pfam" id="PF00512">
    <property type="entry name" value="HisKA"/>
    <property type="match status" value="1"/>
</dbReference>
<keyword evidence="5" id="KW-0547">Nucleotide-binding</keyword>
<accession>A0A4S2DC50</accession>
<evidence type="ECO:0000256" key="4">
    <source>
        <dbReference type="ARBA" id="ARBA00022679"/>
    </source>
</evidence>
<proteinExistence type="predicted"/>
<dbReference type="InterPro" id="IPR003661">
    <property type="entry name" value="HisK_dim/P_dom"/>
</dbReference>
<keyword evidence="6 11" id="KW-0418">Kinase</keyword>
<comment type="catalytic activity">
    <reaction evidence="1">
        <text>ATP + protein L-histidine = ADP + protein N-phospho-L-histidine.</text>
        <dbReference type="EC" id="2.7.13.3"/>
    </reaction>
</comment>
<evidence type="ECO:0000313" key="12">
    <source>
        <dbReference type="Proteomes" id="UP000309893"/>
    </source>
</evidence>
<gene>
    <name evidence="11" type="ORF">E5344_02255</name>
</gene>
<feature type="domain" description="Histidine kinase" evidence="10">
    <location>
        <begin position="160"/>
        <end position="302"/>
    </location>
</feature>
<dbReference type="GO" id="GO:0005886">
    <property type="term" value="C:plasma membrane"/>
    <property type="evidence" value="ECO:0007669"/>
    <property type="project" value="UniProtKB-SubCell"/>
</dbReference>
<dbReference type="PROSITE" id="PS50109">
    <property type="entry name" value="HIS_KIN"/>
    <property type="match status" value="1"/>
</dbReference>